<feature type="region of interest" description="Disordered" evidence="1">
    <location>
        <begin position="1"/>
        <end position="63"/>
    </location>
</feature>
<dbReference type="Pfam" id="PF13845">
    <property type="entry name" value="Septum_form"/>
    <property type="match status" value="1"/>
</dbReference>
<feature type="compositionally biased region" description="Low complexity" evidence="1">
    <location>
        <begin position="1"/>
        <end position="13"/>
    </location>
</feature>
<feature type="compositionally biased region" description="Gly residues" evidence="1">
    <location>
        <begin position="14"/>
        <end position="25"/>
    </location>
</feature>
<protein>
    <submittedName>
        <fullName evidence="4">Septum formation family protein</fullName>
    </submittedName>
</protein>
<feature type="domain" description="Septum formation-related" evidence="3">
    <location>
        <begin position="200"/>
        <end position="293"/>
    </location>
</feature>
<proteinExistence type="predicted"/>
<feature type="compositionally biased region" description="Low complexity" evidence="1">
    <location>
        <begin position="46"/>
        <end position="63"/>
    </location>
</feature>
<dbReference type="EMBL" id="JBHUEE010000001">
    <property type="protein sequence ID" value="MFD1716240.1"/>
    <property type="molecule type" value="Genomic_DNA"/>
</dbReference>
<evidence type="ECO:0000313" key="4">
    <source>
        <dbReference type="EMBL" id="MFD1716240.1"/>
    </source>
</evidence>
<keyword evidence="5" id="KW-1185">Reference proteome</keyword>
<gene>
    <name evidence="4" type="ORF">ACFSE6_00195</name>
</gene>
<dbReference type="Proteomes" id="UP001597277">
    <property type="component" value="Unassembled WGS sequence"/>
</dbReference>
<comment type="caution">
    <text evidence="4">The sequence shown here is derived from an EMBL/GenBank/DDBJ whole genome shotgun (WGS) entry which is preliminary data.</text>
</comment>
<organism evidence="4 5">
    <name type="scientific">Georgenia deserti</name>
    <dbReference type="NCBI Taxonomy" id="2093781"/>
    <lineage>
        <taxon>Bacteria</taxon>
        <taxon>Bacillati</taxon>
        <taxon>Actinomycetota</taxon>
        <taxon>Actinomycetes</taxon>
        <taxon>Micrococcales</taxon>
        <taxon>Bogoriellaceae</taxon>
        <taxon>Georgenia</taxon>
    </lineage>
</organism>
<feature type="transmembrane region" description="Helical" evidence="2">
    <location>
        <begin position="97"/>
        <end position="119"/>
    </location>
</feature>
<dbReference type="InterPro" id="IPR026004">
    <property type="entry name" value="Septum_form"/>
</dbReference>
<evidence type="ECO:0000256" key="2">
    <source>
        <dbReference type="SAM" id="Phobius"/>
    </source>
</evidence>
<keyword evidence="2" id="KW-0812">Transmembrane</keyword>
<reference evidence="5" key="1">
    <citation type="journal article" date="2019" name="Int. J. Syst. Evol. Microbiol.">
        <title>The Global Catalogue of Microorganisms (GCM) 10K type strain sequencing project: providing services to taxonomists for standard genome sequencing and annotation.</title>
        <authorList>
            <consortium name="The Broad Institute Genomics Platform"/>
            <consortium name="The Broad Institute Genome Sequencing Center for Infectious Disease"/>
            <person name="Wu L."/>
            <person name="Ma J."/>
        </authorList>
    </citation>
    <scope>NUCLEOTIDE SEQUENCE [LARGE SCALE GENOMIC DNA]</scope>
    <source>
        <strain evidence="5">JCM 17130</strain>
    </source>
</reference>
<accession>A0ABW4KZ17</accession>
<keyword evidence="2" id="KW-1133">Transmembrane helix</keyword>
<keyword evidence="2" id="KW-0472">Membrane</keyword>
<dbReference type="RefSeq" id="WP_388001691.1">
    <property type="nucleotide sequence ID" value="NZ_JBHUEE010000001.1"/>
</dbReference>
<evidence type="ECO:0000313" key="5">
    <source>
        <dbReference type="Proteomes" id="UP001597277"/>
    </source>
</evidence>
<feature type="region of interest" description="Disordered" evidence="1">
    <location>
        <begin position="163"/>
        <end position="197"/>
    </location>
</feature>
<name>A0ABW4KZ17_9MICO</name>
<sequence length="315" mass="31486">MTSSWGQGTSGPQQPGGPGPHGQGAPGQSPYGSGPFGPPQQGGYGQPSPGAQPGPYGLQQQGGVATAPQSYGISFSSGQPYNTLPQQRPTTNAGKTMGIVSIPVGIPLGPLGIVLGFIASQKAKRGNGPRGYGIAGMVIGALSTAVVTLVVLSTLAAAMSAYSPPDGPAPAPDPQATDEPSDPQPEPDAPDGGEVPIGAMQVGDCAYTVSAGAPVVTLVDCREWHQAEAFTEVELGSGAYPGDDELYEMASDACADAAGSLALPSDTDVSDLRTSTLTPNREAWDQGLTSALCLVVHASGPNMSGSVAGGDFTVR</sequence>
<feature type="transmembrane region" description="Helical" evidence="2">
    <location>
        <begin position="131"/>
        <end position="159"/>
    </location>
</feature>
<evidence type="ECO:0000259" key="3">
    <source>
        <dbReference type="Pfam" id="PF13845"/>
    </source>
</evidence>
<evidence type="ECO:0000256" key="1">
    <source>
        <dbReference type="SAM" id="MobiDB-lite"/>
    </source>
</evidence>